<feature type="transmembrane region" description="Helical" evidence="1">
    <location>
        <begin position="165"/>
        <end position="187"/>
    </location>
</feature>
<keyword evidence="1" id="KW-0812">Transmembrane</keyword>
<feature type="transmembrane region" description="Helical" evidence="1">
    <location>
        <begin position="61"/>
        <end position="83"/>
    </location>
</feature>
<dbReference type="RefSeq" id="WP_190929766.1">
    <property type="nucleotide sequence ID" value="NZ_JACXJA010000027.1"/>
</dbReference>
<gene>
    <name evidence="2" type="ORF">IDH45_19335</name>
</gene>
<dbReference type="EMBL" id="JACXJA010000027">
    <property type="protein sequence ID" value="MBD2864139.1"/>
    <property type="molecule type" value="Genomic_DNA"/>
</dbReference>
<dbReference type="AlphaFoldDB" id="A0A927H256"/>
<organism evidence="2 3">
    <name type="scientific">Paenibacillus oceani</name>
    <dbReference type="NCBI Taxonomy" id="2772510"/>
    <lineage>
        <taxon>Bacteria</taxon>
        <taxon>Bacillati</taxon>
        <taxon>Bacillota</taxon>
        <taxon>Bacilli</taxon>
        <taxon>Bacillales</taxon>
        <taxon>Paenibacillaceae</taxon>
        <taxon>Paenibacillus</taxon>
    </lineage>
</organism>
<proteinExistence type="predicted"/>
<dbReference type="Proteomes" id="UP000639396">
    <property type="component" value="Unassembled WGS sequence"/>
</dbReference>
<sequence length="233" mass="26621">MQLAIKFLFGAIEFLSLSLLSFTLFRFPILQNWVKIGCIALIVETISIYQRDFLGISQEYAMIGMIVVYILLVKVLFGVKLWLAATLSIFGYIGLAIIQAFLIMLFDYMGVTSVEKLKTSLADIVLVQSVTAAVNGGLAFWLSTKRIGFVFIEKRVNFNSEPRKIYVLLLIVLLLNVVTFELAVVFFLQNKSIGFFFVSFILLAILALYITYQKNKKELLDHYNRLKERNRSI</sequence>
<protein>
    <submittedName>
        <fullName evidence="2">Uncharacterized protein</fullName>
    </submittedName>
</protein>
<accession>A0A927H256</accession>
<keyword evidence="3" id="KW-1185">Reference proteome</keyword>
<comment type="caution">
    <text evidence="2">The sequence shown here is derived from an EMBL/GenBank/DDBJ whole genome shotgun (WGS) entry which is preliminary data.</text>
</comment>
<evidence type="ECO:0000256" key="1">
    <source>
        <dbReference type="SAM" id="Phobius"/>
    </source>
</evidence>
<reference evidence="2" key="1">
    <citation type="submission" date="2020-09" db="EMBL/GenBank/DDBJ databases">
        <title>A novel bacterium of genus Paenibacillus, isolated from South China Sea.</title>
        <authorList>
            <person name="Huang H."/>
            <person name="Mo K."/>
            <person name="Hu Y."/>
        </authorList>
    </citation>
    <scope>NUCLEOTIDE SEQUENCE</scope>
    <source>
        <strain evidence="2">IB182363</strain>
    </source>
</reference>
<evidence type="ECO:0000313" key="2">
    <source>
        <dbReference type="EMBL" id="MBD2864139.1"/>
    </source>
</evidence>
<keyword evidence="1" id="KW-1133">Transmembrane helix</keyword>
<keyword evidence="1" id="KW-0472">Membrane</keyword>
<feature type="transmembrane region" description="Helical" evidence="1">
    <location>
        <begin position="7"/>
        <end position="27"/>
    </location>
</feature>
<feature type="transmembrane region" description="Helical" evidence="1">
    <location>
        <begin position="193"/>
        <end position="212"/>
    </location>
</feature>
<name>A0A927H256_9BACL</name>
<evidence type="ECO:0000313" key="3">
    <source>
        <dbReference type="Proteomes" id="UP000639396"/>
    </source>
</evidence>
<feature type="transmembrane region" description="Helical" evidence="1">
    <location>
        <begin position="89"/>
        <end position="108"/>
    </location>
</feature>